<gene>
    <name evidence="2" type="ORF">GS399_03325</name>
</gene>
<dbReference type="Gene3D" id="3.90.1150.200">
    <property type="match status" value="1"/>
</dbReference>
<proteinExistence type="predicted"/>
<reference evidence="2 3" key="1">
    <citation type="submission" date="2019-11" db="EMBL/GenBank/DDBJ databases">
        <title>Pedobacter sp. HMF7647 Genome sequencing and assembly.</title>
        <authorList>
            <person name="Kang H."/>
            <person name="Kim H."/>
            <person name="Joh K."/>
        </authorList>
    </citation>
    <scope>NUCLEOTIDE SEQUENCE [LARGE SCALE GENOMIC DNA]</scope>
    <source>
        <strain evidence="2 3">HMF7647</strain>
    </source>
</reference>
<dbReference type="RefSeq" id="WP_160843147.1">
    <property type="nucleotide sequence ID" value="NZ_WVHT01000001.1"/>
</dbReference>
<dbReference type="AlphaFoldDB" id="A0A7K1Y788"/>
<name>A0A7K1Y788_9SPHI</name>
<comment type="caution">
    <text evidence="2">The sequence shown here is derived from an EMBL/GenBank/DDBJ whole genome shotgun (WGS) entry which is preliminary data.</text>
</comment>
<dbReference type="Pfam" id="PF08818">
    <property type="entry name" value="DUF1801"/>
    <property type="match status" value="1"/>
</dbReference>
<evidence type="ECO:0000313" key="3">
    <source>
        <dbReference type="Proteomes" id="UP000466586"/>
    </source>
</evidence>
<dbReference type="EMBL" id="WVHT01000001">
    <property type="protein sequence ID" value="MXV49989.1"/>
    <property type="molecule type" value="Genomic_DNA"/>
</dbReference>
<evidence type="ECO:0000259" key="1">
    <source>
        <dbReference type="Pfam" id="PF08818"/>
    </source>
</evidence>
<dbReference type="Proteomes" id="UP000466586">
    <property type="component" value="Unassembled WGS sequence"/>
</dbReference>
<dbReference type="InterPro" id="IPR014922">
    <property type="entry name" value="YdhG-like"/>
</dbReference>
<organism evidence="2 3">
    <name type="scientific">Hufsiella arboris</name>
    <dbReference type="NCBI Taxonomy" id="2695275"/>
    <lineage>
        <taxon>Bacteria</taxon>
        <taxon>Pseudomonadati</taxon>
        <taxon>Bacteroidota</taxon>
        <taxon>Sphingobacteriia</taxon>
        <taxon>Sphingobacteriales</taxon>
        <taxon>Sphingobacteriaceae</taxon>
        <taxon>Hufsiella</taxon>
    </lineage>
</organism>
<evidence type="ECO:0000313" key="2">
    <source>
        <dbReference type="EMBL" id="MXV49989.1"/>
    </source>
</evidence>
<accession>A0A7K1Y788</accession>
<feature type="domain" description="YdhG-like" evidence="1">
    <location>
        <begin position="21"/>
        <end position="109"/>
    </location>
</feature>
<dbReference type="SUPFAM" id="SSF159888">
    <property type="entry name" value="YdhG-like"/>
    <property type="match status" value="1"/>
</dbReference>
<protein>
    <recommendedName>
        <fullName evidence="1">YdhG-like domain-containing protein</fullName>
    </recommendedName>
</protein>
<keyword evidence="3" id="KW-1185">Reference proteome</keyword>
<sequence length="121" mass="13827">MNSAKPTTMQEYFAEFPAEVQQLLERIRASIKAAVPEATETIGYGIPTFKLNGKNLVHFGAFKNHIGFYPTPDGIKEFEQELSQYQNAKGSVQFPLSEPFPMDLILRMTEFRKKKLLEKVK</sequence>